<dbReference type="RefSeq" id="WP_088518974.1">
    <property type="nucleotide sequence ID" value="NZ_FYDG01000001.1"/>
</dbReference>
<dbReference type="Proteomes" id="UP000198418">
    <property type="component" value="Unassembled WGS sequence"/>
</dbReference>
<dbReference type="OrthoDB" id="561165at2"/>
<dbReference type="SUPFAM" id="SSF53448">
    <property type="entry name" value="Nucleotide-diphospho-sugar transferases"/>
    <property type="match status" value="1"/>
</dbReference>
<sequence length="259" mass="28571">MFPYGLRLFVATPCYGGLVTQRFMHSMMGLVQRGAIAGLSVQVDLLGYESMITRGRNTLVSRFLDEASATHLLFVDADIGFDPDQVFRMLAFDADVVAGMYPLKLVDWESGLSRAHAGEAVETAALRYVGTPCRGAEAKTRDGFVTADYAGTGFMMIRRAVFQSMAEAYPHLRYASCHNSHKPSLSPNQYAFFDGMIEPATGNYLSEDYTFCRRWRDLGGQIWLDTQGCLIHVGPHEFVGAPGWRFTPEPTAAGQNIAA</sequence>
<keyword evidence="2" id="KW-1185">Reference proteome</keyword>
<accession>A0A212QAQ4</accession>
<gene>
    <name evidence="1" type="ORF">SAMN06265338_101513</name>
</gene>
<reference evidence="2" key="1">
    <citation type="submission" date="2017-06" db="EMBL/GenBank/DDBJ databases">
        <authorList>
            <person name="Varghese N."/>
            <person name="Submissions S."/>
        </authorList>
    </citation>
    <scope>NUCLEOTIDE SEQUENCE [LARGE SCALE GENOMIC DNA]</scope>
    <source>
        <strain evidence="2">DSM 137</strain>
    </source>
</reference>
<name>A0A212QAQ4_RHOAC</name>
<dbReference type="Gene3D" id="3.90.550.40">
    <property type="match status" value="1"/>
</dbReference>
<dbReference type="EMBL" id="FYDG01000001">
    <property type="protein sequence ID" value="SNB56508.1"/>
    <property type="molecule type" value="Genomic_DNA"/>
</dbReference>
<protein>
    <recommendedName>
        <fullName evidence="3">Glycosyltransferase</fullName>
    </recommendedName>
</protein>
<dbReference type="AlphaFoldDB" id="A0A212QAQ4"/>
<evidence type="ECO:0000313" key="2">
    <source>
        <dbReference type="Proteomes" id="UP000198418"/>
    </source>
</evidence>
<proteinExistence type="predicted"/>
<evidence type="ECO:0000313" key="1">
    <source>
        <dbReference type="EMBL" id="SNB56508.1"/>
    </source>
</evidence>
<organism evidence="1 2">
    <name type="scientific">Rhodoblastus acidophilus</name>
    <name type="common">Rhodopseudomonas acidophila</name>
    <dbReference type="NCBI Taxonomy" id="1074"/>
    <lineage>
        <taxon>Bacteria</taxon>
        <taxon>Pseudomonadati</taxon>
        <taxon>Pseudomonadota</taxon>
        <taxon>Alphaproteobacteria</taxon>
        <taxon>Hyphomicrobiales</taxon>
        <taxon>Rhodoblastaceae</taxon>
        <taxon>Rhodoblastus</taxon>
    </lineage>
</organism>
<dbReference type="InterPro" id="IPR029044">
    <property type="entry name" value="Nucleotide-diphossugar_trans"/>
</dbReference>
<evidence type="ECO:0008006" key="3">
    <source>
        <dbReference type="Google" id="ProtNLM"/>
    </source>
</evidence>